<evidence type="ECO:0000313" key="1">
    <source>
        <dbReference type="EMBL" id="VDR40094.1"/>
    </source>
</evidence>
<dbReference type="RefSeq" id="WP_126197121.1">
    <property type="nucleotide sequence ID" value="NZ_CP085954.1"/>
</dbReference>
<dbReference type="AlphaFoldDB" id="A0A3P8K5C6"/>
<organism evidence="1 2">
    <name type="scientific">Tsukamurella paurometabola</name>
    <name type="common">Corynebacterium paurometabolum</name>
    <dbReference type="NCBI Taxonomy" id="2061"/>
    <lineage>
        <taxon>Bacteria</taxon>
        <taxon>Bacillati</taxon>
        <taxon>Actinomycetota</taxon>
        <taxon>Actinomycetes</taxon>
        <taxon>Mycobacteriales</taxon>
        <taxon>Tsukamurellaceae</taxon>
        <taxon>Tsukamurella</taxon>
    </lineage>
</organism>
<dbReference type="EMBL" id="LR131273">
    <property type="protein sequence ID" value="VDR40094.1"/>
    <property type="molecule type" value="Genomic_DNA"/>
</dbReference>
<evidence type="ECO:0000313" key="2">
    <source>
        <dbReference type="Proteomes" id="UP000271626"/>
    </source>
</evidence>
<dbReference type="Proteomes" id="UP000271626">
    <property type="component" value="Chromosome"/>
</dbReference>
<dbReference type="OrthoDB" id="10017297at2"/>
<proteinExistence type="predicted"/>
<sequence length="142" mass="15599">MTTTANVETLTAEVRVLQVGNRQITKSVYLQLDTAMPDEEFHAFGRVRPGNGPRVPDWAYARTGPAVRASRVELVGLDTYSGALVRSYGFYFDCGHAFTGECGCGEWVNGVRQPPTAAHWLPHDRRTLALISLPLIVLAGLR</sequence>
<reference evidence="1 2" key="1">
    <citation type="submission" date="2018-12" db="EMBL/GenBank/DDBJ databases">
        <authorList>
            <consortium name="Pathogen Informatics"/>
        </authorList>
    </citation>
    <scope>NUCLEOTIDE SEQUENCE [LARGE SCALE GENOMIC DNA]</scope>
    <source>
        <strain evidence="1 2">NCTC10741</strain>
    </source>
</reference>
<protein>
    <submittedName>
        <fullName evidence="1">Uncharacterized protein</fullName>
    </submittedName>
</protein>
<name>A0A3P8K5C6_TSUPA</name>
<accession>A0A3P8K5C6</accession>
<gene>
    <name evidence="1" type="ORF">NCTC10741_03248</name>
</gene>